<organism evidence="1">
    <name type="scientific">Rhizophora mucronata</name>
    <name type="common">Asiatic mangrove</name>
    <dbReference type="NCBI Taxonomy" id="61149"/>
    <lineage>
        <taxon>Eukaryota</taxon>
        <taxon>Viridiplantae</taxon>
        <taxon>Streptophyta</taxon>
        <taxon>Embryophyta</taxon>
        <taxon>Tracheophyta</taxon>
        <taxon>Spermatophyta</taxon>
        <taxon>Magnoliopsida</taxon>
        <taxon>eudicotyledons</taxon>
        <taxon>Gunneridae</taxon>
        <taxon>Pentapetalae</taxon>
        <taxon>rosids</taxon>
        <taxon>fabids</taxon>
        <taxon>Malpighiales</taxon>
        <taxon>Rhizophoraceae</taxon>
        <taxon>Rhizophora</taxon>
    </lineage>
</organism>
<protein>
    <submittedName>
        <fullName evidence="1">Uncharacterized protein</fullName>
    </submittedName>
</protein>
<name>A0A2P2R2Z0_RHIMU</name>
<sequence>MGCQLIKIFLKISERVMNSVSDAIFIKFPLLKLVEFPLHFCFPSATTIIFPCSIPSTRPMVDISIFIFI</sequence>
<proteinExistence type="predicted"/>
<accession>A0A2P2R2Z0</accession>
<dbReference type="AlphaFoldDB" id="A0A2P2R2Z0"/>
<reference evidence="1" key="1">
    <citation type="submission" date="2018-02" db="EMBL/GenBank/DDBJ databases">
        <title>Rhizophora mucronata_Transcriptome.</title>
        <authorList>
            <person name="Meera S.P."/>
            <person name="Sreeshan A."/>
            <person name="Augustine A."/>
        </authorList>
    </citation>
    <scope>NUCLEOTIDE SEQUENCE</scope>
    <source>
        <tissue evidence="1">Leaf</tissue>
    </source>
</reference>
<evidence type="ECO:0000313" key="1">
    <source>
        <dbReference type="EMBL" id="MBX73626.1"/>
    </source>
</evidence>
<dbReference type="EMBL" id="GGEC01093142">
    <property type="protein sequence ID" value="MBX73626.1"/>
    <property type="molecule type" value="Transcribed_RNA"/>
</dbReference>